<sequence>MYKQKGIRCSDAPAKSTTEEKRWFYLWLSREERKTAFSAWRSCRQWSMIWTMDYDLRSEPLVGEFFDYNVGMGLKSADLCNGEKG</sequence>
<dbReference type="EMBL" id="LK033688">
    <property type="protein sequence ID" value="CDY58671.1"/>
    <property type="molecule type" value="Genomic_DNA"/>
</dbReference>
<proteinExistence type="predicted"/>
<reference evidence="1 2" key="1">
    <citation type="journal article" date="2014" name="Science">
        <title>Plant genetics. Early allopolyploid evolution in the post-Neolithic Brassica napus oilseed genome.</title>
        <authorList>
            <person name="Chalhoub B."/>
            <person name="Denoeud F."/>
            <person name="Liu S."/>
            <person name="Parkin I.A."/>
            <person name="Tang H."/>
            <person name="Wang X."/>
            <person name="Chiquet J."/>
            <person name="Belcram H."/>
            <person name="Tong C."/>
            <person name="Samans B."/>
            <person name="Correa M."/>
            <person name="Da Silva C."/>
            <person name="Just J."/>
            <person name="Falentin C."/>
            <person name="Koh C.S."/>
            <person name="Le Clainche I."/>
            <person name="Bernard M."/>
            <person name="Bento P."/>
            <person name="Noel B."/>
            <person name="Labadie K."/>
            <person name="Alberti A."/>
            <person name="Charles M."/>
            <person name="Arnaud D."/>
            <person name="Guo H."/>
            <person name="Daviaud C."/>
            <person name="Alamery S."/>
            <person name="Jabbari K."/>
            <person name="Zhao M."/>
            <person name="Edger P.P."/>
            <person name="Chelaifa H."/>
            <person name="Tack D."/>
            <person name="Lassalle G."/>
            <person name="Mestiri I."/>
            <person name="Schnel N."/>
            <person name="Le Paslier M.C."/>
            <person name="Fan G."/>
            <person name="Renault V."/>
            <person name="Bayer P.E."/>
            <person name="Golicz A.A."/>
            <person name="Manoli S."/>
            <person name="Lee T.H."/>
            <person name="Thi V.H."/>
            <person name="Chalabi S."/>
            <person name="Hu Q."/>
            <person name="Fan C."/>
            <person name="Tollenaere R."/>
            <person name="Lu Y."/>
            <person name="Battail C."/>
            <person name="Shen J."/>
            <person name="Sidebottom C.H."/>
            <person name="Wang X."/>
            <person name="Canaguier A."/>
            <person name="Chauveau A."/>
            <person name="Berard A."/>
            <person name="Deniot G."/>
            <person name="Guan M."/>
            <person name="Liu Z."/>
            <person name="Sun F."/>
            <person name="Lim Y.P."/>
            <person name="Lyons E."/>
            <person name="Town C.D."/>
            <person name="Bancroft I."/>
            <person name="Wang X."/>
            <person name="Meng J."/>
            <person name="Ma J."/>
            <person name="Pires J.C."/>
            <person name="King G.J."/>
            <person name="Brunel D."/>
            <person name="Delourme R."/>
            <person name="Renard M."/>
            <person name="Aury J.M."/>
            <person name="Adams K.L."/>
            <person name="Batley J."/>
            <person name="Snowdon R.J."/>
            <person name="Tost J."/>
            <person name="Edwards D."/>
            <person name="Zhou Y."/>
            <person name="Hua W."/>
            <person name="Sharpe A.G."/>
            <person name="Paterson A.H."/>
            <person name="Guan C."/>
            <person name="Wincker P."/>
        </authorList>
    </citation>
    <scope>NUCLEOTIDE SEQUENCE [LARGE SCALE GENOMIC DNA]</scope>
    <source>
        <strain evidence="2">cv. Darmor-bzh</strain>
    </source>
</reference>
<organism evidence="1 2">
    <name type="scientific">Brassica napus</name>
    <name type="common">Rape</name>
    <dbReference type="NCBI Taxonomy" id="3708"/>
    <lineage>
        <taxon>Eukaryota</taxon>
        <taxon>Viridiplantae</taxon>
        <taxon>Streptophyta</taxon>
        <taxon>Embryophyta</taxon>
        <taxon>Tracheophyta</taxon>
        <taxon>Spermatophyta</taxon>
        <taxon>Magnoliopsida</taxon>
        <taxon>eudicotyledons</taxon>
        <taxon>Gunneridae</taxon>
        <taxon>Pentapetalae</taxon>
        <taxon>rosids</taxon>
        <taxon>malvids</taxon>
        <taxon>Brassicales</taxon>
        <taxon>Brassicaceae</taxon>
        <taxon>Brassiceae</taxon>
        <taxon>Brassica</taxon>
    </lineage>
</organism>
<keyword evidence="2" id="KW-1185">Reference proteome</keyword>
<protein>
    <submittedName>
        <fullName evidence="1">BnaCnng33530D protein</fullName>
    </submittedName>
</protein>
<dbReference type="AlphaFoldDB" id="A0A078J687"/>
<evidence type="ECO:0000313" key="2">
    <source>
        <dbReference type="Proteomes" id="UP000028999"/>
    </source>
</evidence>
<gene>
    <name evidence="1" type="primary">BnaCnng33530D</name>
    <name evidence="1" type="ORF">GSBRNA2T00025000001</name>
</gene>
<dbReference type="Gramene" id="CDY58671">
    <property type="protein sequence ID" value="CDY58671"/>
    <property type="gene ID" value="GSBRNA2T00025000001"/>
</dbReference>
<accession>A0A078J687</accession>
<name>A0A078J687_BRANA</name>
<evidence type="ECO:0000313" key="1">
    <source>
        <dbReference type="EMBL" id="CDY58671.1"/>
    </source>
</evidence>
<dbReference type="PaxDb" id="3708-A0A078J687"/>
<dbReference type="Proteomes" id="UP000028999">
    <property type="component" value="Unassembled WGS sequence"/>
</dbReference>